<feature type="transmembrane region" description="Helical" evidence="6">
    <location>
        <begin position="41"/>
        <end position="63"/>
    </location>
</feature>
<sequence>MIYANVIGSDLGPKITPVGSLATLLWLHVLARKGVRITWGYYFRVGIVLTLPVLLVTLAALALRLQLG</sequence>
<evidence type="ECO:0000256" key="2">
    <source>
        <dbReference type="ARBA" id="ARBA00022475"/>
    </source>
</evidence>
<evidence type="ECO:0000256" key="5">
    <source>
        <dbReference type="ARBA" id="ARBA00023136"/>
    </source>
</evidence>
<evidence type="ECO:0000313" key="8">
    <source>
        <dbReference type="Proteomes" id="UP000005267"/>
    </source>
</evidence>
<comment type="subcellular location">
    <subcellularLocation>
        <location evidence="1">Cell membrane</location>
        <topology evidence="1">Multi-pass membrane protein</topology>
    </subcellularLocation>
</comment>
<dbReference type="PANTHER" id="PTHR43302">
    <property type="entry name" value="TRANSPORTER ARSB-RELATED"/>
    <property type="match status" value="1"/>
</dbReference>
<accession>I3UC31</accession>
<gene>
    <name evidence="7" type="ordered locus">TKWG_11915</name>
</gene>
<evidence type="ECO:0000256" key="6">
    <source>
        <dbReference type="SAM" id="Phobius"/>
    </source>
</evidence>
<reference evidence="7 8" key="1">
    <citation type="journal article" date="2011" name="J. Bacteriol.">
        <title>Whole-genome shotgun sequencing of the sulfur-oxidizing chemoautotroph Tetrathiobacter kashmirensis.</title>
        <authorList>
            <person name="Ghosh W."/>
            <person name="George A."/>
            <person name="Agarwal A."/>
            <person name="Raj P."/>
            <person name="Alam M."/>
            <person name="Pyne P."/>
            <person name="Das Gupta S.K."/>
        </authorList>
    </citation>
    <scope>NUCLEOTIDE SEQUENCE [LARGE SCALE GENOMIC DNA]</scope>
    <source>
        <strain evidence="7 8">WT001</strain>
    </source>
</reference>
<dbReference type="InterPro" id="IPR000802">
    <property type="entry name" value="Arsenical_pump_ArsB"/>
</dbReference>
<dbReference type="EMBL" id="CP003555">
    <property type="protein sequence ID" value="AFK62569.1"/>
    <property type="molecule type" value="Genomic_DNA"/>
</dbReference>
<dbReference type="Proteomes" id="UP000005267">
    <property type="component" value="Chromosome"/>
</dbReference>
<dbReference type="Pfam" id="PF02040">
    <property type="entry name" value="ArsB"/>
    <property type="match status" value="1"/>
</dbReference>
<dbReference type="GO" id="GO:0008490">
    <property type="term" value="F:arsenite secondary active transmembrane transporter activity"/>
    <property type="evidence" value="ECO:0007669"/>
    <property type="project" value="TreeGrafter"/>
</dbReference>
<evidence type="ECO:0000256" key="1">
    <source>
        <dbReference type="ARBA" id="ARBA00004651"/>
    </source>
</evidence>
<dbReference type="GO" id="GO:0042960">
    <property type="term" value="F:antimonite secondary active transmembrane transporter activity"/>
    <property type="evidence" value="ECO:0007669"/>
    <property type="project" value="TreeGrafter"/>
</dbReference>
<keyword evidence="8" id="KW-1185">Reference proteome</keyword>
<dbReference type="KEGG" id="aka:TKWG_11915"/>
<organism evidence="7 8">
    <name type="scientific">Advenella kashmirensis (strain DSM 17095 / LMG 22695 / WT001)</name>
    <name type="common">Tetrathiobacter kashmirensis</name>
    <dbReference type="NCBI Taxonomy" id="1036672"/>
    <lineage>
        <taxon>Bacteria</taxon>
        <taxon>Pseudomonadati</taxon>
        <taxon>Pseudomonadota</taxon>
        <taxon>Betaproteobacteria</taxon>
        <taxon>Burkholderiales</taxon>
        <taxon>Alcaligenaceae</taxon>
    </lineage>
</organism>
<dbReference type="PRINTS" id="PR00758">
    <property type="entry name" value="ARSENICPUMP"/>
</dbReference>
<dbReference type="HOGENOM" id="CLU_183685_0_0_4"/>
<name>I3UC31_ADVKW</name>
<evidence type="ECO:0000313" key="7">
    <source>
        <dbReference type="EMBL" id="AFK62569.1"/>
    </source>
</evidence>
<reference evidence="8" key="2">
    <citation type="journal article" date="2013" name="PLoS ONE">
        <title>Genome implosion elicits host-confinement in Alcaligenaceae: evidence from the comparative genomics of Tetrathiobacter kashmirensis, a pathogen in the making.</title>
        <authorList>
            <person name="Ghosh W."/>
            <person name="Alam M."/>
            <person name="Roy C."/>
            <person name="Pyne P."/>
            <person name="George A."/>
            <person name="Chakraborty R."/>
            <person name="Majumder S."/>
            <person name="Agarwal A."/>
            <person name="Chakraborty S."/>
            <person name="Majumdar S."/>
            <person name="Gupta S.K."/>
        </authorList>
    </citation>
    <scope>NUCLEOTIDE SEQUENCE [LARGE SCALE GENOMIC DNA]</scope>
    <source>
        <strain evidence="8">WT001</strain>
    </source>
</reference>
<dbReference type="AlphaFoldDB" id="I3UC31"/>
<evidence type="ECO:0000256" key="3">
    <source>
        <dbReference type="ARBA" id="ARBA00022692"/>
    </source>
</evidence>
<protein>
    <submittedName>
        <fullName evidence="7">Arsenical pump membrane protein</fullName>
    </submittedName>
</protein>
<proteinExistence type="predicted"/>
<keyword evidence="4 6" id="KW-1133">Transmembrane helix</keyword>
<dbReference type="GO" id="GO:0005886">
    <property type="term" value="C:plasma membrane"/>
    <property type="evidence" value="ECO:0007669"/>
    <property type="project" value="UniProtKB-SubCell"/>
</dbReference>
<keyword evidence="2" id="KW-1003">Cell membrane</keyword>
<keyword evidence="3 6" id="KW-0812">Transmembrane</keyword>
<keyword evidence="5 6" id="KW-0472">Membrane</keyword>
<evidence type="ECO:0000256" key="4">
    <source>
        <dbReference type="ARBA" id="ARBA00022989"/>
    </source>
</evidence>
<dbReference type="PANTHER" id="PTHR43302:SF5">
    <property type="entry name" value="TRANSPORTER ARSB-RELATED"/>
    <property type="match status" value="1"/>
</dbReference>